<gene>
    <name evidence="1" type="ORF">FRY98_23535</name>
</gene>
<reference evidence="1 2" key="1">
    <citation type="submission" date="2019-08" db="EMBL/GenBank/DDBJ databases">
        <title>Genome sequencing of Paenibacillus faecis DSM 23593(T).</title>
        <authorList>
            <person name="Kook J.-K."/>
            <person name="Park S.-N."/>
            <person name="Lim Y.K."/>
        </authorList>
    </citation>
    <scope>NUCLEOTIDE SEQUENCE [LARGE SCALE GENOMIC DNA]</scope>
    <source>
        <strain evidence="1 2">DSM 23593</strain>
    </source>
</reference>
<evidence type="ECO:0000313" key="1">
    <source>
        <dbReference type="EMBL" id="TYA10756.1"/>
    </source>
</evidence>
<dbReference type="AlphaFoldDB" id="A0A5D0CLD1"/>
<sequence length="164" mass="19115">MVHIIRFKNNLGEFGEFINEECITNDEEYSKEFYSAKDELIKTELIKKGAVLVVRYENCGTNFAELLAVHLKEYGNVTADFLAVQETTNEGYKKRGHLFENGKLLFVRETYYDSLGDIVKEVSLYSKNNYEPTMVEYYEYDDQKELIGITQKTMDGRVISHIDF</sequence>
<dbReference type="OrthoDB" id="9802447at2"/>
<name>A0A5D0CLD1_9BACL</name>
<comment type="caution">
    <text evidence="1">The sequence shown here is derived from an EMBL/GenBank/DDBJ whole genome shotgun (WGS) entry which is preliminary data.</text>
</comment>
<proteinExistence type="predicted"/>
<keyword evidence="2" id="KW-1185">Reference proteome</keyword>
<evidence type="ECO:0000313" key="2">
    <source>
        <dbReference type="Proteomes" id="UP000325218"/>
    </source>
</evidence>
<dbReference type="EMBL" id="VSDO01000005">
    <property type="protein sequence ID" value="TYA10756.1"/>
    <property type="molecule type" value="Genomic_DNA"/>
</dbReference>
<organism evidence="1 2">
    <name type="scientific">Paenibacillus faecis</name>
    <dbReference type="NCBI Taxonomy" id="862114"/>
    <lineage>
        <taxon>Bacteria</taxon>
        <taxon>Bacillati</taxon>
        <taxon>Bacillota</taxon>
        <taxon>Bacilli</taxon>
        <taxon>Bacillales</taxon>
        <taxon>Paenibacillaceae</taxon>
        <taxon>Paenibacillus</taxon>
    </lineage>
</organism>
<dbReference type="RefSeq" id="WP_148456719.1">
    <property type="nucleotide sequence ID" value="NZ_VSDO01000005.1"/>
</dbReference>
<dbReference type="Proteomes" id="UP000325218">
    <property type="component" value="Unassembled WGS sequence"/>
</dbReference>
<protein>
    <submittedName>
        <fullName evidence="1">Uncharacterized protein</fullName>
    </submittedName>
</protein>
<accession>A0A5D0CLD1</accession>